<evidence type="ECO:0000313" key="1">
    <source>
        <dbReference type="EMBL" id="TFU89312.1"/>
    </source>
</evidence>
<gene>
    <name evidence="1" type="ORF">E4T88_11520</name>
</gene>
<protein>
    <submittedName>
        <fullName evidence="1">DUF4238 domain-containing protein</fullName>
    </submittedName>
</protein>
<accession>A0A4Y9ILW6</accession>
<evidence type="ECO:0000313" key="2">
    <source>
        <dbReference type="Proteomes" id="UP000298285"/>
    </source>
</evidence>
<dbReference type="OrthoDB" id="669645at2"/>
<dbReference type="Proteomes" id="UP000298285">
    <property type="component" value="Unassembled WGS sequence"/>
</dbReference>
<proteinExistence type="predicted"/>
<name>A0A4Y9ILW6_9BACT</name>
<comment type="caution">
    <text evidence="1">The sequence shown here is derived from an EMBL/GenBank/DDBJ whole genome shotgun (WGS) entry which is preliminary data.</text>
</comment>
<dbReference type="Pfam" id="PF14022">
    <property type="entry name" value="DUF4238"/>
    <property type="match status" value="1"/>
</dbReference>
<dbReference type="EMBL" id="SPPK01000003">
    <property type="protein sequence ID" value="TFU89312.1"/>
    <property type="molecule type" value="Genomic_DNA"/>
</dbReference>
<dbReference type="InterPro" id="IPR025332">
    <property type="entry name" value="DUF4238"/>
</dbReference>
<organism evidence="1 2">
    <name type="scientific">Dysgonomonas mossii</name>
    <dbReference type="NCBI Taxonomy" id="163665"/>
    <lineage>
        <taxon>Bacteria</taxon>
        <taxon>Pseudomonadati</taxon>
        <taxon>Bacteroidota</taxon>
        <taxon>Bacteroidia</taxon>
        <taxon>Bacteroidales</taxon>
        <taxon>Dysgonomonadaceae</taxon>
        <taxon>Dysgonomonas</taxon>
    </lineage>
</organism>
<sequence>MSKENNKQHYIPQCYFRNFSENKKSIWVYNKRNSKSYTQSIANIAYKDDFYKLAEKIVDGETITSANMLEKEFFANNLEIMYSDCLKLFASKTKEWLNNHENNPVIDKKTKDIFSALIALQYLRMPNIREMHIDANKKVNNYAFELYKEFYKTQVEEKQYTSIDSITLEYDDELQSLEHFYIYGDQKLIDSYQDQLVNKIWVFYVTEQNNVYTSDNPILTKPHIANQPCFYSGFGMNGVEVIFPLNDSLVLTMWDEKYFTEKRELDNTFCLIDSKLLREYNLYQYLFSNSETYCVDDNFNLIRAMVDMNEGKEYFMDRPRIYVNDK</sequence>
<dbReference type="AlphaFoldDB" id="A0A4Y9ILW6"/>
<reference evidence="1 2" key="1">
    <citation type="submission" date="2019-03" db="EMBL/GenBank/DDBJ databases">
        <title>Diversity of the mouse oral microbiome.</title>
        <authorList>
            <person name="Joseph S."/>
            <person name="Aduse-Opoku J."/>
            <person name="Curtis M."/>
            <person name="Wade W."/>
            <person name="Hashim A."/>
        </authorList>
    </citation>
    <scope>NUCLEOTIDE SEQUENCE [LARGE SCALE GENOMIC DNA]</scope>
    <source>
        <strain evidence="1 2">P11</strain>
    </source>
</reference>
<dbReference type="RefSeq" id="WP_135105584.1">
    <property type="nucleotide sequence ID" value="NZ_JADGKW010000003.1"/>
</dbReference>